<dbReference type="Pfam" id="PF13619">
    <property type="entry name" value="KTSC"/>
    <property type="match status" value="1"/>
</dbReference>
<proteinExistence type="predicted"/>
<evidence type="ECO:0000313" key="3">
    <source>
        <dbReference type="Proteomes" id="UP000432089"/>
    </source>
</evidence>
<reference evidence="2 3" key="1">
    <citation type="submission" date="2019-09" db="EMBL/GenBank/DDBJ databases">
        <title>YIM 132180 draft genome.</title>
        <authorList>
            <person name="Zhang K."/>
        </authorList>
    </citation>
    <scope>NUCLEOTIDE SEQUENCE [LARGE SCALE GENOMIC DNA]</scope>
    <source>
        <strain evidence="2 3">YIM 132180</strain>
    </source>
</reference>
<organism evidence="2 3">
    <name type="scientific">Plantimonas leprariae</name>
    <dbReference type="NCBI Taxonomy" id="2615207"/>
    <lineage>
        <taxon>Bacteria</taxon>
        <taxon>Pseudomonadati</taxon>
        <taxon>Pseudomonadota</taxon>
        <taxon>Alphaproteobacteria</taxon>
        <taxon>Hyphomicrobiales</taxon>
        <taxon>Aurantimonadaceae</taxon>
        <taxon>Plantimonas</taxon>
    </lineage>
</organism>
<sequence>MVRIPVSSRIIKAVYFDNEDGSLRLCFANGEERLFADVPVDAVQEMVEAESPGHHYIDRFRHRFRRVA</sequence>
<dbReference type="InterPro" id="IPR025309">
    <property type="entry name" value="KTSC_dom"/>
</dbReference>
<keyword evidence="3" id="KW-1185">Reference proteome</keyword>
<dbReference type="AlphaFoldDB" id="A0A7V7U0W2"/>
<gene>
    <name evidence="2" type="ORF">F6X38_08035</name>
</gene>
<feature type="domain" description="KTSC" evidence="1">
    <location>
        <begin position="7"/>
        <end position="64"/>
    </location>
</feature>
<name>A0A7V7U0W2_9HYPH</name>
<evidence type="ECO:0000259" key="1">
    <source>
        <dbReference type="Pfam" id="PF13619"/>
    </source>
</evidence>
<dbReference type="EMBL" id="VZDO01000004">
    <property type="protein sequence ID" value="KAB0680964.1"/>
    <property type="molecule type" value="Genomic_DNA"/>
</dbReference>
<accession>A0A7V7U0W2</accession>
<protein>
    <submittedName>
        <fullName evidence="2">KTSC domain-containing protein</fullName>
    </submittedName>
</protein>
<dbReference type="Proteomes" id="UP000432089">
    <property type="component" value="Unassembled WGS sequence"/>
</dbReference>
<comment type="caution">
    <text evidence="2">The sequence shown here is derived from an EMBL/GenBank/DDBJ whole genome shotgun (WGS) entry which is preliminary data.</text>
</comment>
<evidence type="ECO:0000313" key="2">
    <source>
        <dbReference type="EMBL" id="KAB0680964.1"/>
    </source>
</evidence>